<keyword evidence="2" id="KW-1185">Reference proteome</keyword>
<evidence type="ECO:0000313" key="2">
    <source>
        <dbReference type="Proteomes" id="UP000012081"/>
    </source>
</evidence>
<reference evidence="1 2" key="1">
    <citation type="submission" date="2013-03" db="EMBL/GenBank/DDBJ databases">
        <title>Assembly of a new bacterial strain Brevibacillus borstelensis AK1.</title>
        <authorList>
            <person name="Rajan I."/>
            <person name="PoliReddy D."/>
            <person name="Sugumar T."/>
            <person name="Rathinam K."/>
            <person name="Alqarawi S."/>
            <person name="Khalil A.B."/>
            <person name="Sivakumar N."/>
        </authorList>
    </citation>
    <scope>NUCLEOTIDE SEQUENCE [LARGE SCALE GENOMIC DNA]</scope>
    <source>
        <strain evidence="1 2">AK1</strain>
    </source>
</reference>
<evidence type="ECO:0000313" key="1">
    <source>
        <dbReference type="EMBL" id="EMT50277.1"/>
    </source>
</evidence>
<sequence length="81" mass="9139">MQVDNLLFIVFNLDQCVVTKLCTAGVANICVNIPGFLRECMCLYAFEFNFPLRLINLMEVVVEWVLDGCLIERFTSIGSTA</sequence>
<protein>
    <submittedName>
        <fullName evidence="1">Uncharacterized protein</fullName>
    </submittedName>
</protein>
<gene>
    <name evidence="1" type="ORF">I532_23406</name>
</gene>
<organism evidence="1 2">
    <name type="scientific">Brevibacillus borstelensis AK1</name>
    <dbReference type="NCBI Taxonomy" id="1300222"/>
    <lineage>
        <taxon>Bacteria</taxon>
        <taxon>Bacillati</taxon>
        <taxon>Bacillota</taxon>
        <taxon>Bacilli</taxon>
        <taxon>Bacillales</taxon>
        <taxon>Paenibacillaceae</taxon>
        <taxon>Brevibacillus</taxon>
    </lineage>
</organism>
<dbReference type="EMBL" id="APBN01000018">
    <property type="protein sequence ID" value="EMT50277.1"/>
    <property type="molecule type" value="Genomic_DNA"/>
</dbReference>
<accession>M8DAD7</accession>
<dbReference type="AlphaFoldDB" id="M8DAD7"/>
<proteinExistence type="predicted"/>
<comment type="caution">
    <text evidence="1">The sequence shown here is derived from an EMBL/GenBank/DDBJ whole genome shotgun (WGS) entry which is preliminary data.</text>
</comment>
<dbReference type="PATRIC" id="fig|1300222.3.peg.4917"/>
<name>M8DAD7_9BACL</name>
<dbReference type="Proteomes" id="UP000012081">
    <property type="component" value="Unassembled WGS sequence"/>
</dbReference>